<dbReference type="Proteomes" id="UP000299084">
    <property type="component" value="Unassembled WGS sequence"/>
</dbReference>
<dbReference type="GO" id="GO:0006888">
    <property type="term" value="P:endoplasmic reticulum to Golgi vesicle-mediated transport"/>
    <property type="evidence" value="ECO:0007669"/>
    <property type="project" value="TreeGrafter"/>
</dbReference>
<proteinExistence type="predicted"/>
<dbReference type="InterPro" id="IPR017106">
    <property type="entry name" value="Coatomer_gsu"/>
</dbReference>
<dbReference type="Pfam" id="PF01602">
    <property type="entry name" value="Adaptin_N"/>
    <property type="match status" value="1"/>
</dbReference>
<reference evidence="5 6" key="1">
    <citation type="journal article" date="2019" name="Mol. Ecol. Resour.">
        <title>Improving Illumina assemblies with Hi-C and long reads: an example with the North African dromedary.</title>
        <authorList>
            <person name="Elbers J.P."/>
            <person name="Rogers M.F."/>
            <person name="Perelman P.L."/>
            <person name="Proskuryakova A.A."/>
            <person name="Serdyukova N.A."/>
            <person name="Johnson W.E."/>
            <person name="Horin P."/>
            <person name="Corander J."/>
            <person name="Murphy D."/>
            <person name="Burger P.A."/>
        </authorList>
    </citation>
    <scope>NUCLEOTIDE SEQUENCE [LARGE SCALE GENOMIC DNA]</scope>
    <source>
        <strain evidence="5">Drom800</strain>
        <tissue evidence="5">Blood</tissue>
    </source>
</reference>
<sequence>MQELFPKQFLGSIWHNCVMTNLRRPGSLTKDMTGKEDVYRGPAIRALCRITDGTMLQAIERYMKQAIVDKVSSVSSSALVSSLHMMKISYDVVKRWVNEAQEAASSDNIMVQYHALGVLYHLKKNDRLAVSKMLNKFTKSGLKSQFAYCLLIRIASRLLKENEE</sequence>
<name>A0A5N4DY71_CAMDR</name>
<dbReference type="Gene3D" id="1.25.10.10">
    <property type="entry name" value="Leucine-rich Repeat Variant"/>
    <property type="match status" value="1"/>
</dbReference>
<protein>
    <recommendedName>
        <fullName evidence="2">Coatomer subunit gamma-2</fullName>
    </recommendedName>
    <alternativeName>
        <fullName evidence="3">Gamma-2-coat protein</fullName>
    </alternativeName>
</protein>
<evidence type="ECO:0000256" key="3">
    <source>
        <dbReference type="ARBA" id="ARBA00041406"/>
    </source>
</evidence>
<dbReference type="GO" id="GO:0006886">
    <property type="term" value="P:intracellular protein transport"/>
    <property type="evidence" value="ECO:0007669"/>
    <property type="project" value="InterPro"/>
</dbReference>
<organism evidence="5 6">
    <name type="scientific">Camelus dromedarius</name>
    <name type="common">Dromedary</name>
    <name type="synonym">Arabian camel</name>
    <dbReference type="NCBI Taxonomy" id="9838"/>
    <lineage>
        <taxon>Eukaryota</taxon>
        <taxon>Metazoa</taxon>
        <taxon>Chordata</taxon>
        <taxon>Craniata</taxon>
        <taxon>Vertebrata</taxon>
        <taxon>Euteleostomi</taxon>
        <taxon>Mammalia</taxon>
        <taxon>Eutheria</taxon>
        <taxon>Laurasiatheria</taxon>
        <taxon>Artiodactyla</taxon>
        <taxon>Tylopoda</taxon>
        <taxon>Camelidae</taxon>
        <taxon>Camelus</taxon>
    </lineage>
</organism>
<feature type="non-terminal residue" evidence="5">
    <location>
        <position position="164"/>
    </location>
</feature>
<dbReference type="GO" id="GO:0009306">
    <property type="term" value="P:protein secretion"/>
    <property type="evidence" value="ECO:0007669"/>
    <property type="project" value="TreeGrafter"/>
</dbReference>
<dbReference type="EMBL" id="JWIN03000007">
    <property type="protein sequence ID" value="KAB1276128.1"/>
    <property type="molecule type" value="Genomic_DNA"/>
</dbReference>
<dbReference type="GO" id="GO:0006891">
    <property type="term" value="P:intra-Golgi vesicle-mediated transport"/>
    <property type="evidence" value="ECO:0007669"/>
    <property type="project" value="TreeGrafter"/>
</dbReference>
<dbReference type="PANTHER" id="PTHR10261">
    <property type="entry name" value="COATOMER SUBUNIT GAMMA"/>
    <property type="match status" value="1"/>
</dbReference>
<evidence type="ECO:0000313" key="6">
    <source>
        <dbReference type="Proteomes" id="UP000299084"/>
    </source>
</evidence>
<evidence type="ECO:0000313" key="5">
    <source>
        <dbReference type="EMBL" id="KAB1276128.1"/>
    </source>
</evidence>
<evidence type="ECO:0000259" key="4">
    <source>
        <dbReference type="Pfam" id="PF01602"/>
    </source>
</evidence>
<gene>
    <name evidence="5" type="ORF">Cadr_000008370</name>
</gene>
<comment type="subcellular location">
    <subcellularLocation>
        <location evidence="1">Endomembrane system</location>
        <topology evidence="1">Peripheral membrane protein</topology>
    </subcellularLocation>
</comment>
<dbReference type="GO" id="GO:0005783">
    <property type="term" value="C:endoplasmic reticulum"/>
    <property type="evidence" value="ECO:0007669"/>
    <property type="project" value="TreeGrafter"/>
</dbReference>
<dbReference type="InterPro" id="IPR002553">
    <property type="entry name" value="Clathrin/coatomer_adapt-like_N"/>
</dbReference>
<dbReference type="InterPro" id="IPR011989">
    <property type="entry name" value="ARM-like"/>
</dbReference>
<feature type="domain" description="Clathrin/coatomer adaptor adaptin-like N-terminal" evidence="4">
    <location>
        <begin position="27"/>
        <end position="163"/>
    </location>
</feature>
<dbReference type="GO" id="GO:0072384">
    <property type="term" value="P:organelle transport along microtubule"/>
    <property type="evidence" value="ECO:0007669"/>
    <property type="project" value="TreeGrafter"/>
</dbReference>
<evidence type="ECO:0000256" key="2">
    <source>
        <dbReference type="ARBA" id="ARBA00039447"/>
    </source>
</evidence>
<dbReference type="InterPro" id="IPR016024">
    <property type="entry name" value="ARM-type_fold"/>
</dbReference>
<dbReference type="PANTHER" id="PTHR10261:SF4">
    <property type="entry name" value="COATOMER SUBUNIT GAMMA-2"/>
    <property type="match status" value="1"/>
</dbReference>
<dbReference type="GO" id="GO:0030126">
    <property type="term" value="C:COPI vesicle coat"/>
    <property type="evidence" value="ECO:0007669"/>
    <property type="project" value="TreeGrafter"/>
</dbReference>
<dbReference type="GO" id="GO:0005793">
    <property type="term" value="C:endoplasmic reticulum-Golgi intermediate compartment"/>
    <property type="evidence" value="ECO:0007669"/>
    <property type="project" value="TreeGrafter"/>
</dbReference>
<evidence type="ECO:0000256" key="1">
    <source>
        <dbReference type="ARBA" id="ARBA00004184"/>
    </source>
</evidence>
<dbReference type="AlphaFoldDB" id="A0A5N4DY71"/>
<comment type="caution">
    <text evidence="5">The sequence shown here is derived from an EMBL/GenBank/DDBJ whole genome shotgun (WGS) entry which is preliminary data.</text>
</comment>
<dbReference type="GO" id="GO:0000139">
    <property type="term" value="C:Golgi membrane"/>
    <property type="evidence" value="ECO:0007669"/>
    <property type="project" value="TreeGrafter"/>
</dbReference>
<keyword evidence="6" id="KW-1185">Reference proteome</keyword>
<dbReference type="SUPFAM" id="SSF48371">
    <property type="entry name" value="ARM repeat"/>
    <property type="match status" value="1"/>
</dbReference>
<accession>A0A5N4DY71</accession>